<dbReference type="NCBIfam" id="TIGR01764">
    <property type="entry name" value="excise"/>
    <property type="match status" value="1"/>
</dbReference>
<dbReference type="InterPro" id="IPR010093">
    <property type="entry name" value="SinI_DNA-bd"/>
</dbReference>
<dbReference type="InterPro" id="IPR041657">
    <property type="entry name" value="HTH_17"/>
</dbReference>
<dbReference type="GO" id="GO:0003677">
    <property type="term" value="F:DNA binding"/>
    <property type="evidence" value="ECO:0007669"/>
    <property type="project" value="UniProtKB-KW"/>
</dbReference>
<feature type="domain" description="Helix-turn-helix" evidence="1">
    <location>
        <begin position="8"/>
        <end position="53"/>
    </location>
</feature>
<dbReference type="Gene3D" id="3.90.105.50">
    <property type="match status" value="1"/>
</dbReference>
<reference evidence="2" key="2">
    <citation type="journal article" date="2021" name="PeerJ">
        <title>Extensive microbial diversity within the chicken gut microbiome revealed by metagenomics and culture.</title>
        <authorList>
            <person name="Gilroy R."/>
            <person name="Ravi A."/>
            <person name="Getino M."/>
            <person name="Pursley I."/>
            <person name="Horton D.L."/>
            <person name="Alikhan N.F."/>
            <person name="Baker D."/>
            <person name="Gharbi K."/>
            <person name="Hall N."/>
            <person name="Watson M."/>
            <person name="Adriaenssens E.M."/>
            <person name="Foster-Nyarko E."/>
            <person name="Jarju S."/>
            <person name="Secka A."/>
            <person name="Antonio M."/>
            <person name="Oren A."/>
            <person name="Chaudhuri R.R."/>
            <person name="La Ragione R."/>
            <person name="Hildebrand F."/>
            <person name="Pallen M.J."/>
        </authorList>
    </citation>
    <scope>NUCLEOTIDE SEQUENCE</scope>
    <source>
        <strain evidence="2">CHK176-22527</strain>
    </source>
</reference>
<comment type="caution">
    <text evidence="2">The sequence shown here is derived from an EMBL/GenBank/DDBJ whole genome shotgun (WGS) entry which is preliminary data.</text>
</comment>
<accession>A0A9D1HES8</accession>
<protein>
    <submittedName>
        <fullName evidence="2">Excisionase family DNA-binding protein</fullName>
    </submittedName>
</protein>
<evidence type="ECO:0000259" key="1">
    <source>
        <dbReference type="Pfam" id="PF12728"/>
    </source>
</evidence>
<evidence type="ECO:0000313" key="2">
    <source>
        <dbReference type="EMBL" id="HIT99652.1"/>
    </source>
</evidence>
<proteinExistence type="predicted"/>
<dbReference type="Pfam" id="PF12728">
    <property type="entry name" value="HTH_17"/>
    <property type="match status" value="1"/>
</dbReference>
<sequence>MNSNKLAMTVEEATEYTGIGRNTMRQLIEWKAMPVLKVGRKILIPTDVLIKFISLNQNVNLRDKREIHKIS</sequence>
<organism evidence="2 3">
    <name type="scientific">Candidatus Allocopromorpha excrementavium</name>
    <dbReference type="NCBI Taxonomy" id="2840741"/>
    <lineage>
        <taxon>Bacteria</taxon>
        <taxon>Bacillati</taxon>
        <taxon>Bacillota</taxon>
        <taxon>Clostridia</taxon>
        <taxon>Eubacteriales</taxon>
        <taxon>Eubacteriaceae</taxon>
        <taxon>Eubacteriaceae incertae sedis</taxon>
        <taxon>Candidatus Allocopromorpha</taxon>
    </lineage>
</organism>
<dbReference type="Proteomes" id="UP000824159">
    <property type="component" value="Unassembled WGS sequence"/>
</dbReference>
<gene>
    <name evidence="2" type="ORF">IAD12_05305</name>
</gene>
<dbReference type="AlphaFoldDB" id="A0A9D1HES8"/>
<evidence type="ECO:0000313" key="3">
    <source>
        <dbReference type="Proteomes" id="UP000824159"/>
    </source>
</evidence>
<dbReference type="EMBL" id="DVLX01000066">
    <property type="protein sequence ID" value="HIT99652.1"/>
    <property type="molecule type" value="Genomic_DNA"/>
</dbReference>
<name>A0A9D1HES8_9FIRM</name>
<dbReference type="InterPro" id="IPR038148">
    <property type="entry name" value="Tn1545/Tn916_Xis"/>
</dbReference>
<reference evidence="2" key="1">
    <citation type="submission" date="2020-10" db="EMBL/GenBank/DDBJ databases">
        <authorList>
            <person name="Gilroy R."/>
        </authorList>
    </citation>
    <scope>NUCLEOTIDE SEQUENCE</scope>
    <source>
        <strain evidence="2">CHK176-22527</strain>
    </source>
</reference>
<keyword evidence="2" id="KW-0238">DNA-binding</keyword>